<evidence type="ECO:0000313" key="3">
    <source>
        <dbReference type="Proteomes" id="UP000828390"/>
    </source>
</evidence>
<name>A0A9D4BEC3_DREPO</name>
<accession>A0A9D4BEC3</accession>
<gene>
    <name evidence="2" type="ORF">DPMN_191412</name>
</gene>
<keyword evidence="3" id="KW-1185">Reference proteome</keyword>
<proteinExistence type="predicted"/>
<reference evidence="2" key="2">
    <citation type="submission" date="2020-11" db="EMBL/GenBank/DDBJ databases">
        <authorList>
            <person name="McCartney M.A."/>
            <person name="Auch B."/>
            <person name="Kono T."/>
            <person name="Mallez S."/>
            <person name="Becker A."/>
            <person name="Gohl D.M."/>
            <person name="Silverstein K.A.T."/>
            <person name="Koren S."/>
            <person name="Bechman K.B."/>
            <person name="Herman A."/>
            <person name="Abrahante J.E."/>
            <person name="Garbe J."/>
        </authorList>
    </citation>
    <scope>NUCLEOTIDE SEQUENCE</scope>
    <source>
        <strain evidence="2">Duluth1</strain>
        <tissue evidence="2">Whole animal</tissue>
    </source>
</reference>
<reference evidence="2" key="1">
    <citation type="journal article" date="2019" name="bioRxiv">
        <title>The Genome of the Zebra Mussel, Dreissena polymorpha: A Resource for Invasive Species Research.</title>
        <authorList>
            <person name="McCartney M.A."/>
            <person name="Auch B."/>
            <person name="Kono T."/>
            <person name="Mallez S."/>
            <person name="Zhang Y."/>
            <person name="Obille A."/>
            <person name="Becker A."/>
            <person name="Abrahante J.E."/>
            <person name="Garbe J."/>
            <person name="Badalamenti J.P."/>
            <person name="Herman A."/>
            <person name="Mangelson H."/>
            <person name="Liachko I."/>
            <person name="Sullivan S."/>
            <person name="Sone E.D."/>
            <person name="Koren S."/>
            <person name="Silverstein K.A.T."/>
            <person name="Beckman K.B."/>
            <person name="Gohl D.M."/>
        </authorList>
    </citation>
    <scope>NUCLEOTIDE SEQUENCE</scope>
    <source>
        <strain evidence="2">Duluth1</strain>
        <tissue evidence="2">Whole animal</tissue>
    </source>
</reference>
<feature type="region of interest" description="Disordered" evidence="1">
    <location>
        <begin position="47"/>
        <end position="95"/>
    </location>
</feature>
<protein>
    <submittedName>
        <fullName evidence="2">Uncharacterized protein</fullName>
    </submittedName>
</protein>
<evidence type="ECO:0000313" key="2">
    <source>
        <dbReference type="EMBL" id="KAH3691996.1"/>
    </source>
</evidence>
<dbReference type="Proteomes" id="UP000828390">
    <property type="component" value="Unassembled WGS sequence"/>
</dbReference>
<sequence>MSPPNAVIISACDEAAPTYSPPNQETEVNSEWPPLCSPGGIHHSVGTKSPTDVIIVPDSGHASKRTSTSSVSYGLITPTGALPSRTDGNIDRTGQPIPVIISSRANKPYTDDQGFQTSRRRKKTVLNRGVHNPRLFRLGDGYGKFTGANCNEHS</sequence>
<comment type="caution">
    <text evidence="2">The sequence shown here is derived from an EMBL/GenBank/DDBJ whole genome shotgun (WGS) entry which is preliminary data.</text>
</comment>
<dbReference type="EMBL" id="JAIWYP010000027">
    <property type="protein sequence ID" value="KAH3691996.1"/>
    <property type="molecule type" value="Genomic_DNA"/>
</dbReference>
<evidence type="ECO:0000256" key="1">
    <source>
        <dbReference type="SAM" id="MobiDB-lite"/>
    </source>
</evidence>
<organism evidence="2 3">
    <name type="scientific">Dreissena polymorpha</name>
    <name type="common">Zebra mussel</name>
    <name type="synonym">Mytilus polymorpha</name>
    <dbReference type="NCBI Taxonomy" id="45954"/>
    <lineage>
        <taxon>Eukaryota</taxon>
        <taxon>Metazoa</taxon>
        <taxon>Spiralia</taxon>
        <taxon>Lophotrochozoa</taxon>
        <taxon>Mollusca</taxon>
        <taxon>Bivalvia</taxon>
        <taxon>Autobranchia</taxon>
        <taxon>Heteroconchia</taxon>
        <taxon>Euheterodonta</taxon>
        <taxon>Imparidentia</taxon>
        <taxon>Neoheterodontei</taxon>
        <taxon>Myida</taxon>
        <taxon>Dreissenoidea</taxon>
        <taxon>Dreissenidae</taxon>
        <taxon>Dreissena</taxon>
    </lineage>
</organism>
<dbReference type="AlphaFoldDB" id="A0A9D4BEC3"/>